<dbReference type="RefSeq" id="WP_101776094.1">
    <property type="nucleotide sequence ID" value="NZ_JAUNLA010000054.1"/>
</dbReference>
<comment type="caution">
    <text evidence="1">The sequence shown here is derived from an EMBL/GenBank/DDBJ whole genome shotgun (WGS) entry which is preliminary data.</text>
</comment>
<dbReference type="InterPro" id="IPR016419">
    <property type="entry name" value="Prepilin_Pept-dep_B_prd"/>
</dbReference>
<dbReference type="EMBL" id="JBHUFP010000010">
    <property type="protein sequence ID" value="MFD1806345.1"/>
    <property type="molecule type" value="Genomic_DNA"/>
</dbReference>
<gene>
    <name evidence="1" type="ORF">ACFSAV_08210</name>
</gene>
<name>A0ABW4NVM2_9PAST</name>
<protein>
    <recommendedName>
        <fullName evidence="3">Type II secretory pathway, component PulJ</fullName>
    </recommendedName>
</protein>
<proteinExistence type="predicted"/>
<dbReference type="Proteomes" id="UP001597420">
    <property type="component" value="Unassembled WGS sequence"/>
</dbReference>
<accession>A0ABW4NVM2</accession>
<evidence type="ECO:0008006" key="3">
    <source>
        <dbReference type="Google" id="ProtNLM"/>
    </source>
</evidence>
<evidence type="ECO:0000313" key="2">
    <source>
        <dbReference type="Proteomes" id="UP001597420"/>
    </source>
</evidence>
<evidence type="ECO:0000313" key="1">
    <source>
        <dbReference type="EMBL" id="MFD1806345.1"/>
    </source>
</evidence>
<organism evidence="1 2">
    <name type="scientific">Pasteurella oralis</name>
    <dbReference type="NCBI Taxonomy" id="1071947"/>
    <lineage>
        <taxon>Bacteria</taxon>
        <taxon>Pseudomonadati</taxon>
        <taxon>Pseudomonadota</taxon>
        <taxon>Gammaproteobacteria</taxon>
        <taxon>Pasteurellales</taxon>
        <taxon>Pasteurellaceae</taxon>
        <taxon>Pasteurella</taxon>
    </lineage>
</organism>
<sequence>MLYRGQTLLSLLLSLSLSSFLLFVFVTFYVHSQRQNQYLFLHLQLQSELQRVIRLIAKDIRRAGFRAFSAKTQQTNFSLFEQAHSSLQLFSINEQNEQDCVLFFYDLDTNGCLGEKFKGKSCVVGEHNNTTHVERELFGYRLNQGMIETRLTYKSAVNSHCKLEECQTFLQKSACTSGGWVDLLDKKEYVIRHLRFHWVANKRGIEMYLAGYMQSQPTIFYETSAVIPLLNTRSL</sequence>
<dbReference type="PIRSF" id="PIRSF004525">
    <property type="entry name" value="Pilin_peptidase-dep_B_prd"/>
    <property type="match status" value="1"/>
</dbReference>
<keyword evidence="2" id="KW-1185">Reference proteome</keyword>
<reference evidence="2" key="1">
    <citation type="journal article" date="2019" name="Int. J. Syst. Evol. Microbiol.">
        <title>The Global Catalogue of Microorganisms (GCM) 10K type strain sequencing project: providing services to taxonomists for standard genome sequencing and annotation.</title>
        <authorList>
            <consortium name="The Broad Institute Genomics Platform"/>
            <consortium name="The Broad Institute Genome Sequencing Center for Infectious Disease"/>
            <person name="Wu L."/>
            <person name="Ma J."/>
        </authorList>
    </citation>
    <scope>NUCLEOTIDE SEQUENCE [LARGE SCALE GENOMIC DNA]</scope>
    <source>
        <strain evidence="2">CCM 7950</strain>
    </source>
</reference>